<dbReference type="AlphaFoldDB" id="A0A162N460"/>
<evidence type="ECO:0000313" key="2">
    <source>
        <dbReference type="Proteomes" id="UP000075737"/>
    </source>
</evidence>
<sequence length="49" mass="5616">MPYTTCPFCSKVSYSAANLKVWICPYCGKQVEEKDESEEHGDKKQEQVT</sequence>
<comment type="caution">
    <text evidence="1">The sequence shown here is derived from an EMBL/GenBank/DDBJ whole genome shotgun (WGS) entry which is preliminary data.</text>
</comment>
<gene>
    <name evidence="1" type="ORF">ATZ99_00590</name>
</gene>
<dbReference type="RefSeq" id="WP_157074672.1">
    <property type="nucleotide sequence ID" value="NZ_LOHZ01000014.1"/>
</dbReference>
<proteinExistence type="predicted"/>
<name>A0A162N460_9FIRM</name>
<dbReference type="Proteomes" id="UP000075737">
    <property type="component" value="Unassembled WGS sequence"/>
</dbReference>
<dbReference type="EMBL" id="LOHZ01000014">
    <property type="protein sequence ID" value="KYO69186.1"/>
    <property type="molecule type" value="Genomic_DNA"/>
</dbReference>
<keyword evidence="2" id="KW-1185">Reference proteome</keyword>
<dbReference type="STRING" id="520767.ATZ99_00590"/>
<accession>A0A162N460</accession>
<evidence type="ECO:0000313" key="1">
    <source>
        <dbReference type="EMBL" id="KYO69186.1"/>
    </source>
</evidence>
<dbReference type="OrthoDB" id="2376828at2"/>
<reference evidence="1 2" key="1">
    <citation type="submission" date="2015-12" db="EMBL/GenBank/DDBJ databases">
        <title>Draft genome of Thermovenabulum gondwanense isolated from a red thermophilic microbial mat colonisisng an outflow channel of a bore well.</title>
        <authorList>
            <person name="Patel B.K."/>
        </authorList>
    </citation>
    <scope>NUCLEOTIDE SEQUENCE [LARGE SCALE GENOMIC DNA]</scope>
    <source>
        <strain evidence="1 2">R270</strain>
    </source>
</reference>
<protein>
    <submittedName>
        <fullName evidence="1">Uncharacterized protein</fullName>
    </submittedName>
</protein>
<organism evidence="1 2">
    <name type="scientific">Thermovenabulum gondwanense</name>
    <dbReference type="NCBI Taxonomy" id="520767"/>
    <lineage>
        <taxon>Bacteria</taxon>
        <taxon>Bacillati</taxon>
        <taxon>Bacillota</taxon>
        <taxon>Clostridia</taxon>
        <taxon>Thermosediminibacterales</taxon>
        <taxon>Thermosediminibacteraceae</taxon>
        <taxon>Thermovenabulum</taxon>
    </lineage>
</organism>